<evidence type="ECO:0000256" key="6">
    <source>
        <dbReference type="ARBA" id="ARBA00047539"/>
    </source>
</evidence>
<dbReference type="InterPro" id="IPR015943">
    <property type="entry name" value="WD40/YVTN_repeat-like_dom_sf"/>
</dbReference>
<evidence type="ECO:0000313" key="8">
    <source>
        <dbReference type="EMBL" id="CAI3971877.1"/>
    </source>
</evidence>
<dbReference type="EMBL" id="CAMXCT030000001">
    <property type="protein sequence ID" value="CAL4759189.1"/>
    <property type="molecule type" value="Genomic_DNA"/>
</dbReference>
<dbReference type="CDD" id="cd16027">
    <property type="entry name" value="SGSH"/>
    <property type="match status" value="1"/>
</dbReference>
<evidence type="ECO:0000313" key="10">
    <source>
        <dbReference type="Proteomes" id="UP001152797"/>
    </source>
</evidence>
<dbReference type="SUPFAM" id="SSF53649">
    <property type="entry name" value="Alkaline phosphatase-like"/>
    <property type="match status" value="1"/>
</dbReference>
<dbReference type="InterPro" id="IPR011008">
    <property type="entry name" value="Dimeric_a/b-barrel"/>
</dbReference>
<feature type="domain" description="ABM" evidence="7">
    <location>
        <begin position="958"/>
        <end position="1067"/>
    </location>
</feature>
<dbReference type="InterPro" id="IPR022227">
    <property type="entry name" value="DUF3754"/>
</dbReference>
<keyword evidence="10" id="KW-1185">Reference proteome</keyword>
<dbReference type="EMBL" id="CAMXCT020000001">
    <property type="protein sequence ID" value="CAL1125252.1"/>
    <property type="molecule type" value="Genomic_DNA"/>
</dbReference>
<evidence type="ECO:0000256" key="2">
    <source>
        <dbReference type="ARBA" id="ARBA00005606"/>
    </source>
</evidence>
<dbReference type="PROSITE" id="PS51725">
    <property type="entry name" value="ABM"/>
    <property type="match status" value="1"/>
</dbReference>
<comment type="similarity">
    <text evidence="2">Belongs to the selenium-binding protein family.</text>
</comment>
<dbReference type="InterPro" id="IPR000917">
    <property type="entry name" value="Sulfatase_N"/>
</dbReference>
<dbReference type="EC" id="1.8.3.4" evidence="3"/>
<evidence type="ECO:0000256" key="1">
    <source>
        <dbReference type="ARBA" id="ARBA00005177"/>
    </source>
</evidence>
<reference evidence="9" key="2">
    <citation type="submission" date="2024-04" db="EMBL/GenBank/DDBJ databases">
        <authorList>
            <person name="Chen Y."/>
            <person name="Shah S."/>
            <person name="Dougan E. K."/>
            <person name="Thang M."/>
            <person name="Chan C."/>
        </authorList>
    </citation>
    <scope>NUCLEOTIDE SEQUENCE [LARGE SCALE GENOMIC DNA]</scope>
</reference>
<protein>
    <recommendedName>
        <fullName evidence="4">Methanethiol oxidase</fullName>
        <ecNumber evidence="3">1.8.3.4</ecNumber>
    </recommendedName>
</protein>
<dbReference type="Pfam" id="PF00884">
    <property type="entry name" value="Sulfatase"/>
    <property type="match status" value="1"/>
</dbReference>
<dbReference type="Pfam" id="PF12576">
    <property type="entry name" value="DUF3754"/>
    <property type="match status" value="1"/>
</dbReference>
<evidence type="ECO:0000313" key="9">
    <source>
        <dbReference type="EMBL" id="CAL1125252.1"/>
    </source>
</evidence>
<evidence type="ECO:0000256" key="5">
    <source>
        <dbReference type="ARBA" id="ARBA00023266"/>
    </source>
</evidence>
<dbReference type="SUPFAM" id="SSF54909">
    <property type="entry name" value="Dimeric alpha+beta barrel"/>
    <property type="match status" value="1"/>
</dbReference>
<sequence>MTASSDSKKKSAHRVRPHKIVQAGRVVRAEREEFIPLRKPELVAMLMRDLGEGNTSADAFRELCRMIEATLHFEYHSVLEQLKDLYSPFDPDRDTDPGEVNQPRNDMQYDDQAGQLFDKFAWLMERANFRRLSRADVEQVLGVASEWGVNVDFDFEVLDRLEVFARGSVTSARTVRRWKNLRREVEIEIPTFQRLVVAFRVRQHKRLRFFVNPNAIYIKLFKNIPHADLEMLLPGSRPTMKWGDRGKIVLPIVSGVGVTASKIAKLVMLGLQGPIGIAALGAGAVGYGMRSVYGYHKTLQQYQLQLSQSLYFQSLGHNGGVMSYVLDEAEDQEFREAVLAYYFLWQHAPEAGWTLAELDQRVEAFLEQQMGRPIDFEADDALQKLVRMQLVETLPDGKLRALPLQSALVTLDRTWDSWFDYHKPATAISPEAATPREGVPYRARSIVTSSVGDSPPFAHRRPIEDIIRAWGVSLPIKQANPLGVGAMRRRDFLATTAAAGLAHTLLPSGAVAAEHEHKAACGPGFANPAEAMKAPREKLLYTMALYVGTPVDKPDYLATIDVDPESPTYSQVIDRLPMPNVGDELHHFGWNTCSSCNAHEGHSRDYLVVPGLGSSRIHIIDAKDERNLKIHKVIEPEEIAEKTNLSAPHTVHCLPSGDIMISMLGDAQGNGPGGFLLLDSNFDVAGHWEQSAEGMRYNYDFWYQPRKNVMISSEWGAPKTFTPGFDLKDVEADKYGHQLHFWNWSQREIEQSIDLGAEGLIPLEVRFMHNPDSEHAFVGAALSSTMWHCHRKDGKWQADKVISVPSVELEGWPFPVPGLITDLLISMDDRFLYFSDWLHGDVRQYDITDPAHPKLTGQVWTGGLLGKGETIDGKHLGGGPQMIQLSLDGKRLYVTNSLLSSWDNQFYPEMAKNGSTLVQIDCDTKNGGIKLNKDFLVDFGKEPGGPARAHEVRSNLMIVVTNRIPVAKGHEIDFEDRFRNRVHLVDKSPGFIRNEVHRPCPMRFDHETGEFVPDEENEGYYEVKTWWRSMEDFVAWTRSEAFAEAHANRPPKEMFRGPSSLDVHEVFLSTDEGAAGDQPNVLIVIADDCTFSDLPIHGGTNVVTPNVDRLAKEGLQFTHAYVSMAMCLPCRTEMYTGLYPNRSGASWNHAAARPGTKSICHYLGDLGYRVGLTGKYHVSPAESFPFEKVPGFERGCVKPTADHDTGGIRRFMSQAGGEPFCLVVGLVTPHVPWSVGDPEHFDPATLELPPNIADTEQTRQDFAKYLAEIEVMDQQLGDVLDALEASGKADNTLLIFTSEQGAQFPGCKWTNWEQGIHTAFVVRWPEHVTPGTQTDRLVQYADVLPTLIEAASGEVLSEQFDGQSFLGTLAGEDTQGRPYCYAMHNNVPEGPPYPIRSVRDRHFHYIRNLTPEATYIERHVMGLADHTPYWPTWMYTSPVNDHTYALVQRYMRRPAEQLYHTSDDPYELTNLADDPAYAEVKARLSAELDRWMAEQTDPGVELDTREAWNARRTAAGLKEKND</sequence>
<evidence type="ECO:0000256" key="4">
    <source>
        <dbReference type="ARBA" id="ARBA00015601"/>
    </source>
</evidence>
<dbReference type="Pfam" id="PF05694">
    <property type="entry name" value="SBP56"/>
    <property type="match status" value="1"/>
</dbReference>
<dbReference type="InterPro" id="IPR008826">
    <property type="entry name" value="Se-bd"/>
</dbReference>
<dbReference type="GO" id="GO:0008430">
    <property type="term" value="F:selenium binding"/>
    <property type="evidence" value="ECO:0007669"/>
    <property type="project" value="InterPro"/>
</dbReference>
<comment type="pathway">
    <text evidence="1">Organosulfur degradation.</text>
</comment>
<keyword evidence="5" id="KW-0711">Selenium</keyword>
<dbReference type="Gene3D" id="2.130.10.10">
    <property type="entry name" value="YVTN repeat-like/Quinoprotein amine dehydrogenase"/>
    <property type="match status" value="1"/>
</dbReference>
<dbReference type="GO" id="GO:0018549">
    <property type="term" value="F:methanethiol oxidase activity"/>
    <property type="evidence" value="ECO:0007669"/>
    <property type="project" value="UniProtKB-EC"/>
</dbReference>
<dbReference type="PANTHER" id="PTHR23300">
    <property type="entry name" value="METHANETHIOL OXIDASE"/>
    <property type="match status" value="1"/>
</dbReference>
<dbReference type="PANTHER" id="PTHR23300:SF0">
    <property type="entry name" value="METHANETHIOL OXIDASE"/>
    <property type="match status" value="1"/>
</dbReference>
<dbReference type="Pfam" id="PF03992">
    <property type="entry name" value="ABM"/>
    <property type="match status" value="1"/>
</dbReference>
<organism evidence="8">
    <name type="scientific">Cladocopium goreaui</name>
    <dbReference type="NCBI Taxonomy" id="2562237"/>
    <lineage>
        <taxon>Eukaryota</taxon>
        <taxon>Sar</taxon>
        <taxon>Alveolata</taxon>
        <taxon>Dinophyceae</taxon>
        <taxon>Suessiales</taxon>
        <taxon>Symbiodiniaceae</taxon>
        <taxon>Cladocopium</taxon>
    </lineage>
</organism>
<comment type="caution">
    <text evidence="8">The sequence shown here is derived from an EMBL/GenBank/DDBJ whole genome shotgun (WGS) entry which is preliminary data.</text>
</comment>
<dbReference type="InterPro" id="IPR007138">
    <property type="entry name" value="ABM_dom"/>
</dbReference>
<comment type="catalytic activity">
    <reaction evidence="6">
        <text>methanethiol + O2 + H2O = hydrogen sulfide + formaldehyde + H2O2 + H(+)</text>
        <dbReference type="Rhea" id="RHEA:11812"/>
        <dbReference type="ChEBI" id="CHEBI:15377"/>
        <dbReference type="ChEBI" id="CHEBI:15378"/>
        <dbReference type="ChEBI" id="CHEBI:15379"/>
        <dbReference type="ChEBI" id="CHEBI:16007"/>
        <dbReference type="ChEBI" id="CHEBI:16240"/>
        <dbReference type="ChEBI" id="CHEBI:16842"/>
        <dbReference type="ChEBI" id="CHEBI:29919"/>
        <dbReference type="EC" id="1.8.3.4"/>
    </reaction>
</comment>
<dbReference type="Proteomes" id="UP001152797">
    <property type="component" value="Unassembled WGS sequence"/>
</dbReference>
<dbReference type="PROSITE" id="PS50143">
    <property type="entry name" value="BIR_REPEAT_2"/>
    <property type="match status" value="1"/>
</dbReference>
<dbReference type="InterPro" id="IPR001370">
    <property type="entry name" value="BIR_rpt"/>
</dbReference>
<dbReference type="OrthoDB" id="10252446at2759"/>
<dbReference type="SUPFAM" id="SSF75011">
    <property type="entry name" value="3-carboxy-cis,cis-mucoante lactonizing enzyme"/>
    <property type="match status" value="1"/>
</dbReference>
<dbReference type="Gene3D" id="3.30.70.100">
    <property type="match status" value="1"/>
</dbReference>
<gene>
    <name evidence="8" type="ORF">C1SCF055_LOCUS467</name>
</gene>
<dbReference type="Gene3D" id="3.40.720.10">
    <property type="entry name" value="Alkaline Phosphatase, subunit A"/>
    <property type="match status" value="1"/>
</dbReference>
<dbReference type="InterPro" id="IPR017850">
    <property type="entry name" value="Alkaline_phosphatase_core_sf"/>
</dbReference>
<dbReference type="EMBL" id="CAMXCT010000001">
    <property type="protein sequence ID" value="CAI3971877.1"/>
    <property type="molecule type" value="Genomic_DNA"/>
</dbReference>
<evidence type="ECO:0000259" key="7">
    <source>
        <dbReference type="PROSITE" id="PS51725"/>
    </source>
</evidence>
<accession>A0A9P1BEN9</accession>
<proteinExistence type="inferred from homology"/>
<name>A0A9P1BEN9_9DINO</name>
<reference evidence="8" key="1">
    <citation type="submission" date="2022-10" db="EMBL/GenBank/DDBJ databases">
        <authorList>
            <person name="Chen Y."/>
            <person name="Dougan E. K."/>
            <person name="Chan C."/>
            <person name="Rhodes N."/>
            <person name="Thang M."/>
        </authorList>
    </citation>
    <scope>NUCLEOTIDE SEQUENCE</scope>
</reference>
<evidence type="ECO:0000256" key="3">
    <source>
        <dbReference type="ARBA" id="ARBA00012510"/>
    </source>
</evidence>